<dbReference type="PROSITE" id="PS50002">
    <property type="entry name" value="SH3"/>
    <property type="match status" value="2"/>
</dbReference>
<feature type="compositionally biased region" description="Basic and acidic residues" evidence="5">
    <location>
        <begin position="377"/>
        <end position="401"/>
    </location>
</feature>
<dbReference type="InterPro" id="IPR007131">
    <property type="entry name" value="SHD1"/>
</dbReference>
<accession>A0A1Y2HYC9</accession>
<dbReference type="InterPro" id="IPR013761">
    <property type="entry name" value="SAM/pointed_sf"/>
</dbReference>
<feature type="region of interest" description="Disordered" evidence="5">
    <location>
        <begin position="525"/>
        <end position="550"/>
    </location>
</feature>
<dbReference type="EMBL" id="MCFL01000005">
    <property type="protein sequence ID" value="ORZ39570.1"/>
    <property type="molecule type" value="Genomic_DNA"/>
</dbReference>
<dbReference type="STRING" id="765915.A0A1Y2HYC9"/>
<feature type="region of interest" description="Disordered" evidence="5">
    <location>
        <begin position="277"/>
        <end position="436"/>
    </location>
</feature>
<organism evidence="7 8">
    <name type="scientific">Catenaria anguillulae PL171</name>
    <dbReference type="NCBI Taxonomy" id="765915"/>
    <lineage>
        <taxon>Eukaryota</taxon>
        <taxon>Fungi</taxon>
        <taxon>Fungi incertae sedis</taxon>
        <taxon>Blastocladiomycota</taxon>
        <taxon>Blastocladiomycetes</taxon>
        <taxon>Blastocladiales</taxon>
        <taxon>Catenariaceae</taxon>
        <taxon>Catenaria</taxon>
    </lineage>
</organism>
<dbReference type="InterPro" id="IPR001452">
    <property type="entry name" value="SH3_domain"/>
</dbReference>
<dbReference type="GO" id="GO:0008092">
    <property type="term" value="F:cytoskeletal protein binding"/>
    <property type="evidence" value="ECO:0007669"/>
    <property type="project" value="InterPro"/>
</dbReference>
<dbReference type="GO" id="GO:0042802">
    <property type="term" value="F:identical protein binding"/>
    <property type="evidence" value="ECO:0007669"/>
    <property type="project" value="InterPro"/>
</dbReference>
<evidence type="ECO:0000256" key="5">
    <source>
        <dbReference type="SAM" id="MobiDB-lite"/>
    </source>
</evidence>
<feature type="compositionally biased region" description="Polar residues" evidence="5">
    <location>
        <begin position="744"/>
        <end position="756"/>
    </location>
</feature>
<comment type="caution">
    <text evidence="7">The sequence shown here is derived from an EMBL/GenBank/DDBJ whole genome shotgun (WGS) entry which is preliminary data.</text>
</comment>
<evidence type="ECO:0000256" key="3">
    <source>
        <dbReference type="ARBA" id="ARBA00022443"/>
    </source>
</evidence>
<feature type="region of interest" description="Disordered" evidence="5">
    <location>
        <begin position="686"/>
        <end position="768"/>
    </location>
</feature>
<feature type="region of interest" description="Disordered" evidence="5">
    <location>
        <begin position="886"/>
        <end position="920"/>
    </location>
</feature>
<evidence type="ECO:0000259" key="6">
    <source>
        <dbReference type="PROSITE" id="PS50002"/>
    </source>
</evidence>
<dbReference type="Proteomes" id="UP000193411">
    <property type="component" value="Unassembled WGS sequence"/>
</dbReference>
<dbReference type="Gene3D" id="2.30.30.40">
    <property type="entry name" value="SH3 Domains"/>
    <property type="match status" value="3"/>
</dbReference>
<dbReference type="Gene3D" id="1.10.150.50">
    <property type="entry name" value="Transcription Factor, Ets-1"/>
    <property type="match status" value="1"/>
</dbReference>
<feature type="compositionally biased region" description="Pro residues" evidence="5">
    <location>
        <begin position="155"/>
        <end position="169"/>
    </location>
</feature>
<dbReference type="Pfam" id="PF14604">
    <property type="entry name" value="SH3_9"/>
    <property type="match status" value="1"/>
</dbReference>
<feature type="region of interest" description="Disordered" evidence="5">
    <location>
        <begin position="155"/>
        <end position="182"/>
    </location>
</feature>
<keyword evidence="8" id="KW-1185">Reference proteome</keyword>
<dbReference type="GO" id="GO:0030674">
    <property type="term" value="F:protein-macromolecule adaptor activity"/>
    <property type="evidence" value="ECO:0007669"/>
    <property type="project" value="InterPro"/>
</dbReference>
<dbReference type="SUPFAM" id="SSF50044">
    <property type="entry name" value="SH3-domain"/>
    <property type="match status" value="3"/>
</dbReference>
<protein>
    <recommendedName>
        <fullName evidence="2">Actin cytoskeleton-regulatory complex protein SLA1</fullName>
    </recommendedName>
</protein>
<dbReference type="InterPro" id="IPR036028">
    <property type="entry name" value="SH3-like_dom_sf"/>
</dbReference>
<feature type="compositionally biased region" description="Pro residues" evidence="5">
    <location>
        <begin position="280"/>
        <end position="289"/>
    </location>
</feature>
<evidence type="ECO:0000256" key="1">
    <source>
        <dbReference type="ARBA" id="ARBA00007948"/>
    </source>
</evidence>
<name>A0A1Y2HYC9_9FUNG</name>
<proteinExistence type="inferred from homology"/>
<evidence type="ECO:0000313" key="7">
    <source>
        <dbReference type="EMBL" id="ORZ39570.1"/>
    </source>
</evidence>
<dbReference type="Pfam" id="PF00018">
    <property type="entry name" value="SH3_1"/>
    <property type="match status" value="2"/>
</dbReference>
<evidence type="ECO:0000313" key="8">
    <source>
        <dbReference type="Proteomes" id="UP000193411"/>
    </source>
</evidence>
<evidence type="ECO:0000256" key="2">
    <source>
        <dbReference type="ARBA" id="ARBA00020357"/>
    </source>
</evidence>
<dbReference type="AlphaFoldDB" id="A0A1Y2HYC9"/>
<gene>
    <name evidence="7" type="ORF">BCR44DRAFT_44762</name>
</gene>
<dbReference type="GO" id="GO:0043130">
    <property type="term" value="F:ubiquitin binding"/>
    <property type="evidence" value="ECO:0007669"/>
    <property type="project" value="InterPro"/>
</dbReference>
<comment type="similarity">
    <text evidence="1">Belongs to the SLA1 family.</text>
</comment>
<dbReference type="PANTHER" id="PTHR15735">
    <property type="entry name" value="FCH AND DOUBLE SH3 DOMAINS PROTEIN"/>
    <property type="match status" value="1"/>
</dbReference>
<feature type="compositionally biased region" description="Low complexity" evidence="5">
    <location>
        <begin position="362"/>
        <end position="376"/>
    </location>
</feature>
<feature type="compositionally biased region" description="Pro residues" evidence="5">
    <location>
        <begin position="416"/>
        <end position="429"/>
    </location>
</feature>
<feature type="compositionally biased region" description="Basic and acidic residues" evidence="5">
    <location>
        <begin position="327"/>
        <end position="347"/>
    </location>
</feature>
<feature type="compositionally biased region" description="Low complexity" evidence="5">
    <location>
        <begin position="900"/>
        <end position="918"/>
    </location>
</feature>
<dbReference type="Pfam" id="PF03983">
    <property type="entry name" value="SHD1"/>
    <property type="match status" value="1"/>
</dbReference>
<feature type="domain" description="SH3" evidence="6">
    <location>
        <begin position="1"/>
        <end position="72"/>
    </location>
</feature>
<reference evidence="7 8" key="1">
    <citation type="submission" date="2016-07" db="EMBL/GenBank/DDBJ databases">
        <title>Pervasive Adenine N6-methylation of Active Genes in Fungi.</title>
        <authorList>
            <consortium name="DOE Joint Genome Institute"/>
            <person name="Mondo S.J."/>
            <person name="Dannebaum R.O."/>
            <person name="Kuo R.C."/>
            <person name="Labutti K."/>
            <person name="Haridas S."/>
            <person name="Kuo A."/>
            <person name="Salamov A."/>
            <person name="Ahrendt S.R."/>
            <person name="Lipzen A."/>
            <person name="Sullivan W."/>
            <person name="Andreopoulos W.B."/>
            <person name="Clum A."/>
            <person name="Lindquist E."/>
            <person name="Daum C."/>
            <person name="Ramamoorthy G.K."/>
            <person name="Gryganskyi A."/>
            <person name="Culley D."/>
            <person name="Magnuson J.K."/>
            <person name="James T.Y."/>
            <person name="O'Malley M.A."/>
            <person name="Stajich J.E."/>
            <person name="Spatafora J.W."/>
            <person name="Visel A."/>
            <person name="Grigoriev I.V."/>
        </authorList>
    </citation>
    <scope>NUCLEOTIDE SEQUENCE [LARGE SCALE GENOMIC DNA]</scope>
    <source>
        <strain evidence="7 8">PL171</strain>
    </source>
</reference>
<feature type="compositionally biased region" description="Low complexity" evidence="5">
    <location>
        <begin position="536"/>
        <end position="548"/>
    </location>
</feature>
<feature type="domain" description="SH3" evidence="6">
    <location>
        <begin position="180"/>
        <end position="252"/>
    </location>
</feature>
<evidence type="ECO:0000256" key="4">
    <source>
        <dbReference type="PROSITE-ProRule" id="PRU00192"/>
    </source>
</evidence>
<dbReference type="Gene3D" id="2.30.30.700">
    <property type="entry name" value="SLA1 homology domain 1"/>
    <property type="match status" value="1"/>
</dbReference>
<sequence>MNRIVQAVYDYDAQQDDELTIREGHLLWLGADASDEPGWLKCTLKTFADAAADAVPDQVGNVPENYVDEPVALYHAVALYDYDPQADDELQVYENSPLDILLECPDGEWVVARMPTDQGNYYGLVPKSYIEPTTSSSDPGAAAAAAAAIAAPAPAPVAPVTQTPPPKTPQPTTTSTVPLGPPRIATALYDYDPQQDDELDIKEGETCMILVDAESDPTADPDWSLVRLVSSKPDRSGKEGLVPMNYLEIKTISKSPAAMLTSSPAAAAAAAAATSAAKAPPLPPQPTAIPPAHTQVHSPMANGQAATPPPLPPTPSANAQRDAQLQLERERAERERQERERAERERAAAVAAEQEAQRRKQQQQQQDEMDAYQRQLAAEEERARQRREEERIKQEEAERQRAVTAAATAAANAKPPGLPPRPPTLPDRPTPAAVSRVATANAVSVQNTGSSAASSSDRPDPAQVRVWLDASGIHKTEAAFLDLVDGKVKLFKTNGVKIDVPITALSPQDQATAYKLKGLPVPAHLSGDPPAARGTSPALPSPRAASAPMTNGPTTYNGMDWSDFLVSAGVEAGEARTVAQRFAAEKLDESTVPDLSRDILKGLGVREGDILRILKYVSTYRTKREREQALEAENLARIESYAKSRGGAMGGLTAGMASMSVGGAGRGGVDQLKEDEELARRLQQEELLRAGVSSTPIPPTAQTRKEAPPAAARRTQPAHPAATTLSSTSSSSNMSAALAARRQSAPQSPVTSNATGSMPGINPRMGAPPPMPSIAQAVSAVPSHTLQQQQQPMRPAAPVSLPAPLIPTNTSAGFVPTAVTGPTLAQQQQMQAQQLAQQQMLMQQQQQQQMQAQNQANMMMLASAMMSGQRPTAPQGVASNATGRAQWQNATPDNPFGKPLAPTATGSSSLSTPSMGMSRSISQPAYMSTMSTGASTGTMNPAMLAGAGGAAMQFAHQNPAMAQMMVQQGVGFAQQNPQLMHQAAGMAVQHGPGMVHAGSGMLAASVRPGMPGMQGPMGMQQGQFGMQQGQGQQQPQMDQYAAFRQFQGQR</sequence>
<feature type="compositionally biased region" description="Low complexity" evidence="5">
    <location>
        <begin position="708"/>
        <end position="740"/>
    </location>
</feature>
<dbReference type="OrthoDB" id="5971719at2759"/>
<keyword evidence="3 4" id="KW-0728">SH3 domain</keyword>
<dbReference type="SMART" id="SM00326">
    <property type="entry name" value="SH3"/>
    <property type="match status" value="3"/>
</dbReference>
<feature type="compositionally biased region" description="Low complexity" evidence="5">
    <location>
        <begin position="402"/>
        <end position="415"/>
    </location>
</feature>
<dbReference type="PANTHER" id="PTHR15735:SF21">
    <property type="entry name" value="PROTEIN NERVOUS WRECK"/>
    <property type="match status" value="1"/>
</dbReference>